<evidence type="ECO:0000313" key="2">
    <source>
        <dbReference type="EMBL" id="MDT0470190.1"/>
    </source>
</evidence>
<keyword evidence="1" id="KW-1133">Transmembrane helix</keyword>
<name>A0ABU2UAJ5_9ACTN</name>
<dbReference type="EMBL" id="JAVREY010000196">
    <property type="protein sequence ID" value="MDT0470190.1"/>
    <property type="molecule type" value="Genomic_DNA"/>
</dbReference>
<evidence type="ECO:0000256" key="1">
    <source>
        <dbReference type="SAM" id="Phobius"/>
    </source>
</evidence>
<proteinExistence type="predicted"/>
<feature type="transmembrane region" description="Helical" evidence="1">
    <location>
        <begin position="50"/>
        <end position="71"/>
    </location>
</feature>
<evidence type="ECO:0000313" key="3">
    <source>
        <dbReference type="Proteomes" id="UP001183809"/>
    </source>
</evidence>
<feature type="transmembrane region" description="Helical" evidence="1">
    <location>
        <begin position="251"/>
        <end position="271"/>
    </location>
</feature>
<comment type="caution">
    <text evidence="2">The sequence shown here is derived from an EMBL/GenBank/DDBJ whole genome shotgun (WGS) entry which is preliminary data.</text>
</comment>
<gene>
    <name evidence="2" type="ORF">RM764_46080</name>
</gene>
<keyword evidence="3" id="KW-1185">Reference proteome</keyword>
<feature type="transmembrane region" description="Helical" evidence="1">
    <location>
        <begin position="132"/>
        <end position="153"/>
    </location>
</feature>
<feature type="transmembrane region" description="Helical" evidence="1">
    <location>
        <begin position="83"/>
        <end position="103"/>
    </location>
</feature>
<feature type="transmembrane region" description="Helical" evidence="1">
    <location>
        <begin position="184"/>
        <end position="202"/>
    </location>
</feature>
<sequence>MGRIDRLGRGAGYGAALILTPYLLIKVSSVVGALLGLLPTGSGLGLVQWVVLNAATIVMAAIGIALALALVRPWGLRIPAPPLVFCGWVAAGFLVSMLPYVLLRSFWQSPGPSNAANTHDSGGATAPGWEDALIQLSFVGMGVGLAVALPAYLRRRWPHAFTGRLGDGARSGGAERGRLVWQRWMLLAGPAVGLVWLYWAAGGTSGLSHPSDRDGNWRTLDLVFGLWAFIGSAAVWVAARGRPAPLPRWLPMTLGCLGSGALFAWSAWMLPFTAYAAVAGRTAGSVMPENLAVAAVLHGAAVLAGATMLRSLLRTYARLAGSV</sequence>
<dbReference type="RefSeq" id="WP_311701629.1">
    <property type="nucleotide sequence ID" value="NZ_JAVREY010000196.1"/>
</dbReference>
<feature type="transmembrane region" description="Helical" evidence="1">
    <location>
        <begin position="291"/>
        <end position="309"/>
    </location>
</feature>
<keyword evidence="1" id="KW-0472">Membrane</keyword>
<reference evidence="3" key="1">
    <citation type="submission" date="2023-07" db="EMBL/GenBank/DDBJ databases">
        <title>30 novel species of actinomycetes from the DSMZ collection.</title>
        <authorList>
            <person name="Nouioui I."/>
        </authorList>
    </citation>
    <scope>NUCLEOTIDE SEQUENCE [LARGE SCALE GENOMIC DNA]</scope>
    <source>
        <strain evidence="3">DSM 41699</strain>
    </source>
</reference>
<protein>
    <submittedName>
        <fullName evidence="2">Uncharacterized protein</fullName>
    </submittedName>
</protein>
<organism evidence="2 3">
    <name type="scientific">Streptomyces gibsoniae</name>
    <dbReference type="NCBI Taxonomy" id="3075529"/>
    <lineage>
        <taxon>Bacteria</taxon>
        <taxon>Bacillati</taxon>
        <taxon>Actinomycetota</taxon>
        <taxon>Actinomycetes</taxon>
        <taxon>Kitasatosporales</taxon>
        <taxon>Streptomycetaceae</taxon>
        <taxon>Streptomyces</taxon>
    </lineage>
</organism>
<keyword evidence="1" id="KW-0812">Transmembrane</keyword>
<dbReference type="Proteomes" id="UP001183809">
    <property type="component" value="Unassembled WGS sequence"/>
</dbReference>
<accession>A0ABU2UAJ5</accession>
<feature type="transmembrane region" description="Helical" evidence="1">
    <location>
        <begin position="222"/>
        <end position="239"/>
    </location>
</feature>
<feature type="transmembrane region" description="Helical" evidence="1">
    <location>
        <begin position="12"/>
        <end position="38"/>
    </location>
</feature>